<dbReference type="InterPro" id="IPR000120">
    <property type="entry name" value="Amidase"/>
</dbReference>
<dbReference type="InterPro" id="IPR023631">
    <property type="entry name" value="Amidase_dom"/>
</dbReference>
<evidence type="ECO:0000313" key="4">
    <source>
        <dbReference type="Proteomes" id="UP000199002"/>
    </source>
</evidence>
<dbReference type="EMBL" id="FNQJ01000056">
    <property type="protein sequence ID" value="SEA95176.1"/>
    <property type="molecule type" value="Genomic_DNA"/>
</dbReference>
<dbReference type="Pfam" id="PF01425">
    <property type="entry name" value="Amidase"/>
    <property type="match status" value="1"/>
</dbReference>
<proteinExistence type="inferred from homology"/>
<dbReference type="PANTHER" id="PTHR11895">
    <property type="entry name" value="TRANSAMIDASE"/>
    <property type="match status" value="1"/>
</dbReference>
<organism evidence="3 4">
    <name type="scientific">Acidovorax soli</name>
    <dbReference type="NCBI Taxonomy" id="592050"/>
    <lineage>
        <taxon>Bacteria</taxon>
        <taxon>Pseudomonadati</taxon>
        <taxon>Pseudomonadota</taxon>
        <taxon>Betaproteobacteria</taxon>
        <taxon>Burkholderiales</taxon>
        <taxon>Comamonadaceae</taxon>
        <taxon>Acidovorax</taxon>
    </lineage>
</organism>
<feature type="domain" description="Amidase" evidence="2">
    <location>
        <begin position="24"/>
        <end position="442"/>
    </location>
</feature>
<dbReference type="Gene3D" id="3.90.1300.10">
    <property type="entry name" value="Amidase signature (AS) domain"/>
    <property type="match status" value="1"/>
</dbReference>
<dbReference type="GO" id="GO:0016740">
    <property type="term" value="F:transferase activity"/>
    <property type="evidence" value="ECO:0007669"/>
    <property type="project" value="UniProtKB-KW"/>
</dbReference>
<gene>
    <name evidence="3" type="ORF">SAMN05421875_1561</name>
</gene>
<dbReference type="AlphaFoldDB" id="A0A1H4FCZ0"/>
<comment type="similarity">
    <text evidence="1">Belongs to the amidase family.</text>
</comment>
<sequence length="467" mass="48984">MLNEFPTAIALRDAIVGKEISAVEVARQSLERQNALEPLLNCFSTTTPEMALASAESADQALRRGEAPGALHGVPISVKDLIAVGGVRQTFGSRSMANNVAQADAPAVARVKAAGACIVGITTTSEFGCKAVGDSPLTGITRNPWNTAKTPGGSSCGAAASVAAGVTPFALGTDGGGSIREPSSLTGLFGIKAQFGRVPVFPASATPTLGHVGPLARSVRDAALLLSVVAGHDPRDPFSVAGDVPDFLGACDLPVKGMRLAWSPTLGYAKPDAEVVRITEAAVMKFRTLGCEIIDLADGIGNDPADLWMAEFYAGVGTRLNDTLRNRSELLDPAVVAMLDKALDQTLFDYYSKVFARYQFREKIRALFEPFDLLLTPTAPVAAFDVGVDVPPQFADRNVCSWQYYTYPFNLTGQPAASLPVGFTSAGLPVGLQLVARINRESDIFRAAAAFEAAYPWAGILPPGIAG</sequence>
<dbReference type="STRING" id="592050.SAMN05421875_1561"/>
<keyword evidence="4" id="KW-1185">Reference proteome</keyword>
<dbReference type="RefSeq" id="WP_092701538.1">
    <property type="nucleotide sequence ID" value="NZ_FNQJ01000056.1"/>
</dbReference>
<dbReference type="GeneID" id="34231380"/>
<accession>A0A1H4FCZ0</accession>
<protein>
    <submittedName>
        <fullName evidence="3">Aspartyl-tRNA(Asn)/glutamyl-tRNA(Gln) amidotransferase subunit A</fullName>
    </submittedName>
</protein>
<dbReference type="PANTHER" id="PTHR11895:SF7">
    <property type="entry name" value="GLUTAMYL-TRNA(GLN) AMIDOTRANSFERASE SUBUNIT A, MITOCHONDRIAL"/>
    <property type="match status" value="1"/>
</dbReference>
<name>A0A1H4FCZ0_9BURK</name>
<reference evidence="4" key="1">
    <citation type="submission" date="2016-10" db="EMBL/GenBank/DDBJ databases">
        <authorList>
            <person name="Varghese N."/>
            <person name="Submissions S."/>
        </authorList>
    </citation>
    <scope>NUCLEOTIDE SEQUENCE [LARGE SCALE GENOMIC DNA]</scope>
    <source>
        <strain evidence="4">DSM 25157</strain>
    </source>
</reference>
<evidence type="ECO:0000259" key="2">
    <source>
        <dbReference type="Pfam" id="PF01425"/>
    </source>
</evidence>
<evidence type="ECO:0000256" key="1">
    <source>
        <dbReference type="ARBA" id="ARBA00009199"/>
    </source>
</evidence>
<keyword evidence="3" id="KW-0808">Transferase</keyword>
<dbReference type="InterPro" id="IPR036928">
    <property type="entry name" value="AS_sf"/>
</dbReference>
<dbReference type="SUPFAM" id="SSF75304">
    <property type="entry name" value="Amidase signature (AS) enzymes"/>
    <property type="match status" value="1"/>
</dbReference>
<dbReference type="Proteomes" id="UP000199002">
    <property type="component" value="Unassembled WGS sequence"/>
</dbReference>
<evidence type="ECO:0000313" key="3">
    <source>
        <dbReference type="EMBL" id="SEA95176.1"/>
    </source>
</evidence>